<dbReference type="PRINTS" id="PR00469">
    <property type="entry name" value="PNDRDTASEII"/>
</dbReference>
<evidence type="ECO:0000313" key="2">
    <source>
        <dbReference type="EMBL" id="ABK14945.1"/>
    </source>
</evidence>
<dbReference type="PROSITE" id="PS51379">
    <property type="entry name" value="4FE4S_FER_2"/>
    <property type="match status" value="1"/>
</dbReference>
<evidence type="ECO:0000259" key="1">
    <source>
        <dbReference type="PROSITE" id="PS51379"/>
    </source>
</evidence>
<dbReference type="InterPro" id="IPR017896">
    <property type="entry name" value="4Fe4S_Fe-S-bd"/>
</dbReference>
<sequence>MSPRVKMPKQTPELRRRNFSEVALGYSKEDALREADRCLGCKKPGCVEGCPVGVEIPQFIDALRRGDADEALRIIKRRNSLPGICGRVCPQEEQCESRCVLARKDEPIAIGRLERYAADFGRDCRRARESTKGKRIAIVGSGPAGLTCAADLALMGHDVTIFEALHEAGGVLTYGIPEFRLPKSIVKREVDYVRSLGVKIELDAVVGRTVGVQDLLREYDAIFLGIGAGAPRFLNIPGENLGGIYSANEYLTRINLMKAYMFPDFDTPINKGRKVAVIGGGNVAMDAARSALRLGAVEVHIVYRRSEAEMPARLEEIENAKEEGVIFDLLTNPVAFEGDGMVRAMECVRMELGEPDASGRRRPVEKKGSEFTMEIDTAIIAIGTTPNPLVLRSVPGLRTTRWGTVDVDERGRTSIERIWAGGDIATGSATVISAMGAGKRAAFDIDSWLRDGGEWRP</sequence>
<feature type="domain" description="4Fe-4S ferredoxin-type" evidence="1">
    <location>
        <begin position="29"/>
        <end position="62"/>
    </location>
</feature>
<accession>A0B8C1</accession>
<dbReference type="InterPro" id="IPR006004">
    <property type="entry name" value="SudA-like"/>
</dbReference>
<dbReference type="PANTHER" id="PTHR42783">
    <property type="entry name" value="GLUTAMATE SYNTHASE [NADPH] SMALL CHAIN"/>
    <property type="match status" value="1"/>
</dbReference>
<dbReference type="OrthoDB" id="27922at2157"/>
<dbReference type="EMBL" id="CP000477">
    <property type="protein sequence ID" value="ABK14945.1"/>
    <property type="molecule type" value="Genomic_DNA"/>
</dbReference>
<dbReference type="PANTHER" id="PTHR42783:SF3">
    <property type="entry name" value="GLUTAMATE SYNTHASE [NADPH] SMALL CHAIN-RELATED"/>
    <property type="match status" value="1"/>
</dbReference>
<keyword evidence="3" id="KW-1185">Reference proteome</keyword>
<dbReference type="AlphaFoldDB" id="A0B8C1"/>
<dbReference type="SUPFAM" id="SSF51971">
    <property type="entry name" value="Nucleotide-binding domain"/>
    <property type="match status" value="2"/>
</dbReference>
<dbReference type="InterPro" id="IPR036188">
    <property type="entry name" value="FAD/NAD-bd_sf"/>
</dbReference>
<dbReference type="NCBIfam" id="TIGR01316">
    <property type="entry name" value="gltA"/>
    <property type="match status" value="1"/>
</dbReference>
<dbReference type="Gene3D" id="1.10.1060.10">
    <property type="entry name" value="Alpha-helical ferredoxin"/>
    <property type="match status" value="1"/>
</dbReference>
<dbReference type="GO" id="GO:0016491">
    <property type="term" value="F:oxidoreductase activity"/>
    <property type="evidence" value="ECO:0007669"/>
    <property type="project" value="UniProtKB-KW"/>
</dbReference>
<evidence type="ECO:0000313" key="3">
    <source>
        <dbReference type="Proteomes" id="UP000000674"/>
    </source>
</evidence>
<dbReference type="KEGG" id="mtp:Mthe_1163"/>
<dbReference type="PRINTS" id="PR00368">
    <property type="entry name" value="FADPNR"/>
</dbReference>
<protein>
    <submittedName>
        <fullName evidence="2">Sulfide dehydrogenase (Flavoprotein) subunit SudA</fullName>
        <ecNumber evidence="2">1.8.1.-</ecNumber>
    </submittedName>
</protein>
<dbReference type="RefSeq" id="WP_011696338.1">
    <property type="nucleotide sequence ID" value="NC_008553.1"/>
</dbReference>
<dbReference type="InterPro" id="IPR009051">
    <property type="entry name" value="Helical_ferredxn"/>
</dbReference>
<dbReference type="InterPro" id="IPR023753">
    <property type="entry name" value="FAD/NAD-binding_dom"/>
</dbReference>
<name>A0B8C1_METTP</name>
<dbReference type="Proteomes" id="UP000000674">
    <property type="component" value="Chromosome"/>
</dbReference>
<dbReference type="EC" id="1.8.1.-" evidence="2"/>
<dbReference type="HOGENOM" id="CLU_000422_3_3_2"/>
<dbReference type="STRING" id="349307.Mthe_1163"/>
<reference evidence="2 3" key="1">
    <citation type="submission" date="2006-10" db="EMBL/GenBank/DDBJ databases">
        <title>Complete sequence of Methanosaeta thermophila PT.</title>
        <authorList>
            <consortium name="US DOE Joint Genome Institute"/>
            <person name="Copeland A."/>
            <person name="Lucas S."/>
            <person name="Lapidus A."/>
            <person name="Barry K."/>
            <person name="Detter J.C."/>
            <person name="Glavina del Rio T."/>
            <person name="Hammon N."/>
            <person name="Israni S."/>
            <person name="Pitluck S."/>
            <person name="Chain P."/>
            <person name="Malfatti S."/>
            <person name="Shin M."/>
            <person name="Vergez L."/>
            <person name="Schmutz J."/>
            <person name="Larimer F."/>
            <person name="Land M."/>
            <person name="Hauser L."/>
            <person name="Kyrpides N."/>
            <person name="Kim E."/>
            <person name="Smith K.S."/>
            <person name="Ingram-Smith C."/>
            <person name="Richardson P."/>
        </authorList>
    </citation>
    <scope>NUCLEOTIDE SEQUENCE [LARGE SCALE GENOMIC DNA]</scope>
    <source>
        <strain evidence="3">DSM 6194 / JCM 14653 / NBRC 101360 / PT</strain>
    </source>
</reference>
<dbReference type="Pfam" id="PF14691">
    <property type="entry name" value="Fer4_20"/>
    <property type="match status" value="1"/>
</dbReference>
<proteinExistence type="predicted"/>
<dbReference type="GO" id="GO:0051536">
    <property type="term" value="F:iron-sulfur cluster binding"/>
    <property type="evidence" value="ECO:0007669"/>
    <property type="project" value="InterPro"/>
</dbReference>
<dbReference type="GeneID" id="4462628"/>
<dbReference type="SUPFAM" id="SSF46548">
    <property type="entry name" value="alpha-helical ferredoxin"/>
    <property type="match status" value="1"/>
</dbReference>
<dbReference type="Pfam" id="PF07992">
    <property type="entry name" value="Pyr_redox_2"/>
    <property type="match status" value="1"/>
</dbReference>
<gene>
    <name evidence="2" type="ordered locus">Mthe_1163</name>
</gene>
<dbReference type="InterPro" id="IPR028261">
    <property type="entry name" value="DPD_II"/>
</dbReference>
<dbReference type="Gene3D" id="3.50.50.60">
    <property type="entry name" value="FAD/NAD(P)-binding domain"/>
    <property type="match status" value="2"/>
</dbReference>
<organism evidence="2 3">
    <name type="scientific">Methanothrix thermoacetophila (strain DSM 6194 / JCM 14653 / NBRC 101360 / PT)</name>
    <name type="common">Methanosaeta thermophila</name>
    <dbReference type="NCBI Taxonomy" id="349307"/>
    <lineage>
        <taxon>Archaea</taxon>
        <taxon>Methanobacteriati</taxon>
        <taxon>Methanobacteriota</taxon>
        <taxon>Stenosarchaea group</taxon>
        <taxon>Methanomicrobia</taxon>
        <taxon>Methanotrichales</taxon>
        <taxon>Methanotrichaceae</taxon>
        <taxon>Methanothrix</taxon>
    </lineage>
</organism>
<keyword evidence="2" id="KW-0560">Oxidoreductase</keyword>